<sequence length="90" mass="10428">MITFTKHGTRRMNQRGVTKEMIELTIEYGKYIQDKIILRAREIRKLIPKVSQDIKNKLLKLLDKGGLVVVLSDDCAVITVYRRTSAFKGY</sequence>
<dbReference type="InterPro" id="IPR025354">
    <property type="entry name" value="DUF4258"/>
</dbReference>
<organism evidence="1">
    <name type="scientific">hydrothermal vent metagenome</name>
    <dbReference type="NCBI Taxonomy" id="652676"/>
    <lineage>
        <taxon>unclassified sequences</taxon>
        <taxon>metagenomes</taxon>
        <taxon>ecological metagenomes</taxon>
    </lineage>
</organism>
<dbReference type="Pfam" id="PF14076">
    <property type="entry name" value="DUF4258"/>
    <property type="match status" value="1"/>
</dbReference>
<proteinExistence type="predicted"/>
<name>A0A1W1CCW7_9ZZZZ</name>
<evidence type="ECO:0000313" key="1">
    <source>
        <dbReference type="EMBL" id="SFV63606.1"/>
    </source>
</evidence>
<dbReference type="AlphaFoldDB" id="A0A1W1CCW7"/>
<reference evidence="1" key="1">
    <citation type="submission" date="2016-10" db="EMBL/GenBank/DDBJ databases">
        <authorList>
            <person name="de Groot N.N."/>
        </authorList>
    </citation>
    <scope>NUCLEOTIDE SEQUENCE</scope>
</reference>
<protein>
    <recommendedName>
        <fullName evidence="2">DUF4258 domain-containing protein</fullName>
    </recommendedName>
</protein>
<accession>A0A1W1CCW7</accession>
<dbReference type="EMBL" id="FPHM01000080">
    <property type="protein sequence ID" value="SFV63606.1"/>
    <property type="molecule type" value="Genomic_DNA"/>
</dbReference>
<gene>
    <name evidence="1" type="ORF">MNB_SV-13-653</name>
</gene>
<evidence type="ECO:0008006" key="2">
    <source>
        <dbReference type="Google" id="ProtNLM"/>
    </source>
</evidence>